<dbReference type="InterPro" id="IPR025955">
    <property type="entry name" value="TraC/Conjuga_ATPase"/>
</dbReference>
<evidence type="ECO:0000313" key="3">
    <source>
        <dbReference type="Proteomes" id="UP000282636"/>
    </source>
</evidence>
<accession>A0A3M5MVN1</accession>
<sequence length="1003" mass="112277">MMNLFQRLKGHASQEPAKLENISSATSTIEPEQVDVEQPDDVMVEGLKASDQNDVDAALERYLKRLEDQGIPAPGDWRNPKQKPATIGDVAALYDVKPSFVDLLPWIEYLPSEQAMLLEDGKSLAAFFELTPIGTEGRDPEWLRKVRDALENALQNSFDELDTSPWVVQFYAKDETSWDDYLKNLHGYIKPQAKGSPFSELYLDLFKHHLDAIAKPGGLFEDTTVSKLPWRGQQRRVRMVVYRRVVGDAAFRGQTPAMHLDNICQRFTGGLANAGIKTKRMDGYDIRHWLLQWFNPHPDHLGTTLKDFDRFFQLVNKRTEDAGEDLPLVTGDDFAQGLFYREPKSDNQKGLWYFDGQPHRVIMLDRLREAPKTGHLTGETRKGGDALHALFDKLPEDTVLAITLVITPQDVLEAHLEKLARKSVGDNQASLLTREAVDDARKLIGREHKLYRGSIAFYLKGCDEAQLTARSMQLTNALLGAGMEPVATDDEVAPLNSYLRWLPGNFDVNQKRALDWYAQMILVQHVANLCPVWGRSSGTGHPGITLFNRGGAPLTFDPLNKLDRQMNAHLFLFGPTGAGKSATLNNLLNQLIAVYAPRLFIVEAGNSFGLLGDFAKKLGLTVNRIKLAPNSGVSLAPFADAIRLVNTPSQVKTLDADDLESFDEHLSAKADQDEDERDVLGEMEIVARLMITGGEEKEEARLTRADRSVIRHCILAAARTCSDANRIVLTEDVRNALRAAGEDVTIPEARRNRMLEMAEAMDMFCMGADGEMFNRAGTPWPEADLTIVDLATYAREGYNAQLSIAYISLINTVNNIAERDQYKGRPLVNVTDEGHIITKNPLLSPYIIKITKMWRKLGAWFWLATQNIDDLPPAAAPMLNMIEWWICLNMPPDEVEKISRFRELTPAQKSLMLSARKESGKYTEGVVLSKSMEVLFRAVPPSLYLALAMTEPEEKKQRYDLMQSMGIDELGAALAVAADLDRKRGIEPLKITFPTPNALENLA</sequence>
<proteinExistence type="predicted"/>
<dbReference type="InterPro" id="IPR022303">
    <property type="entry name" value="Conjug_Trfer_ATPase"/>
</dbReference>
<dbReference type="SUPFAM" id="SSF52540">
    <property type="entry name" value="P-loop containing nucleoside triphosphate hydrolases"/>
    <property type="match status" value="1"/>
</dbReference>
<evidence type="ECO:0000313" key="2">
    <source>
        <dbReference type="EMBL" id="RMT64158.1"/>
    </source>
</evidence>
<dbReference type="Proteomes" id="UP000282636">
    <property type="component" value="Unassembled WGS sequence"/>
</dbReference>
<dbReference type="Gene3D" id="3.40.50.300">
    <property type="entry name" value="P-loop containing nucleotide triphosphate hydrolases"/>
    <property type="match status" value="2"/>
</dbReference>
<gene>
    <name evidence="2" type="ORF">ALP44_04844</name>
</gene>
<dbReference type="EMBL" id="RBTL01000236">
    <property type="protein sequence ID" value="RMT64158.1"/>
    <property type="molecule type" value="Genomic_DNA"/>
</dbReference>
<comment type="caution">
    <text evidence="2">The sequence shown here is derived from an EMBL/GenBank/DDBJ whole genome shotgun (WGS) entry which is preliminary data.</text>
</comment>
<feature type="compositionally biased region" description="Polar residues" evidence="1">
    <location>
        <begin position="21"/>
        <end position="30"/>
    </location>
</feature>
<dbReference type="AlphaFoldDB" id="A0A3M5MVN1"/>
<evidence type="ECO:0000256" key="1">
    <source>
        <dbReference type="SAM" id="MobiDB-lite"/>
    </source>
</evidence>
<reference evidence="2 3" key="1">
    <citation type="submission" date="2018-08" db="EMBL/GenBank/DDBJ databases">
        <title>Recombination of ecologically and evolutionarily significant loci maintains genetic cohesion in the Pseudomonas syringae species complex.</title>
        <authorList>
            <person name="Dillon M."/>
            <person name="Thakur S."/>
            <person name="Almeida R.N.D."/>
            <person name="Weir B.S."/>
            <person name="Guttman D.S."/>
        </authorList>
    </citation>
    <scope>NUCLEOTIDE SEQUENCE [LARGE SCALE GENOMIC DNA]</scope>
    <source>
        <strain evidence="2 3">ICMP 3934</strain>
    </source>
</reference>
<evidence type="ECO:0008006" key="4">
    <source>
        <dbReference type="Google" id="ProtNLM"/>
    </source>
</evidence>
<dbReference type="PANTHER" id="PTHR30121:SF6">
    <property type="entry name" value="SLR6007 PROTEIN"/>
    <property type="match status" value="1"/>
</dbReference>
<feature type="region of interest" description="Disordered" evidence="1">
    <location>
        <begin position="1"/>
        <end position="30"/>
    </location>
</feature>
<dbReference type="PANTHER" id="PTHR30121">
    <property type="entry name" value="UNCHARACTERIZED PROTEIN YJGR-RELATED"/>
    <property type="match status" value="1"/>
</dbReference>
<dbReference type="InterPro" id="IPR027417">
    <property type="entry name" value="P-loop_NTPase"/>
</dbReference>
<dbReference type="Pfam" id="PF11130">
    <property type="entry name" value="TraC_F_IV"/>
    <property type="match status" value="1"/>
</dbReference>
<dbReference type="InterPro" id="IPR051162">
    <property type="entry name" value="T4SS_component"/>
</dbReference>
<protein>
    <recommendedName>
        <fullName evidence="4">Conjugative transfer ATPase</fullName>
    </recommendedName>
</protein>
<name>A0A3M5MVN1_PSESX</name>
<dbReference type="NCBIfam" id="TIGR03744">
    <property type="entry name" value="traC_PFL_4706"/>
    <property type="match status" value="1"/>
</dbReference>
<organism evidence="2 3">
    <name type="scientific">Pseudomonas syringae pv. theae</name>
    <dbReference type="NCBI Taxonomy" id="103985"/>
    <lineage>
        <taxon>Bacteria</taxon>
        <taxon>Pseudomonadati</taxon>
        <taxon>Pseudomonadota</taxon>
        <taxon>Gammaproteobacteria</taxon>
        <taxon>Pseudomonadales</taxon>
        <taxon>Pseudomonadaceae</taxon>
        <taxon>Pseudomonas</taxon>
        <taxon>Pseudomonas syringae</taxon>
    </lineage>
</organism>